<evidence type="ECO:0000256" key="3">
    <source>
        <dbReference type="ARBA" id="ARBA00023163"/>
    </source>
</evidence>
<dbReference type="Pfam" id="PF02037">
    <property type="entry name" value="SAP"/>
    <property type="match status" value="1"/>
</dbReference>
<feature type="compositionally biased region" description="Basic and acidic residues" evidence="4">
    <location>
        <begin position="422"/>
        <end position="431"/>
    </location>
</feature>
<dbReference type="InterPro" id="IPR036361">
    <property type="entry name" value="SAP_dom_sf"/>
</dbReference>
<comment type="caution">
    <text evidence="7">The sequence shown here is derived from an EMBL/GenBank/DDBJ whole genome shotgun (WGS) entry which is preliminary data.</text>
</comment>
<feature type="region of interest" description="Disordered" evidence="4">
    <location>
        <begin position="311"/>
        <end position="660"/>
    </location>
</feature>
<evidence type="ECO:0000256" key="2">
    <source>
        <dbReference type="ARBA" id="ARBA00023015"/>
    </source>
</evidence>
<feature type="compositionally biased region" description="Low complexity" evidence="4">
    <location>
        <begin position="343"/>
        <end position="361"/>
    </location>
</feature>
<evidence type="ECO:0000256" key="1">
    <source>
        <dbReference type="ARBA" id="ARBA00022814"/>
    </source>
</evidence>
<dbReference type="SMART" id="SM00513">
    <property type="entry name" value="SAP"/>
    <property type="match status" value="1"/>
</dbReference>
<name>A0ABD3MGR7_9STRA</name>
<dbReference type="Gene3D" id="3.30.70.940">
    <property type="entry name" value="NusG, N-terminal domain"/>
    <property type="match status" value="1"/>
</dbReference>
<dbReference type="InterPro" id="IPR036735">
    <property type="entry name" value="NGN_dom_sf"/>
</dbReference>
<dbReference type="Gene3D" id="1.10.720.30">
    <property type="entry name" value="SAP domain"/>
    <property type="match status" value="1"/>
</dbReference>
<evidence type="ECO:0000256" key="4">
    <source>
        <dbReference type="SAM" id="MobiDB-lite"/>
    </source>
</evidence>
<feature type="chain" id="PRO_5044849330" description="SAP domain-containing protein" evidence="5">
    <location>
        <begin position="28"/>
        <end position="765"/>
    </location>
</feature>
<feature type="compositionally biased region" description="Low complexity" evidence="4">
    <location>
        <begin position="30"/>
        <end position="50"/>
    </location>
</feature>
<dbReference type="InterPro" id="IPR043425">
    <property type="entry name" value="NusG-like"/>
</dbReference>
<dbReference type="PANTHER" id="PTHR30265:SF4">
    <property type="entry name" value="KOW MOTIF FAMILY PROTEIN, EXPRESSED"/>
    <property type="match status" value="1"/>
</dbReference>
<dbReference type="PANTHER" id="PTHR30265">
    <property type="entry name" value="RHO-INTERACTING TRANSCRIPTION TERMINATION FACTOR NUSG"/>
    <property type="match status" value="1"/>
</dbReference>
<dbReference type="Proteomes" id="UP001530315">
    <property type="component" value="Unassembled WGS sequence"/>
</dbReference>
<dbReference type="SUPFAM" id="SSF68906">
    <property type="entry name" value="SAP domain"/>
    <property type="match status" value="1"/>
</dbReference>
<evidence type="ECO:0000256" key="5">
    <source>
        <dbReference type="SAM" id="SignalP"/>
    </source>
</evidence>
<dbReference type="SUPFAM" id="SSF82679">
    <property type="entry name" value="N-utilization substance G protein NusG, N-terminal domain"/>
    <property type="match status" value="1"/>
</dbReference>
<evidence type="ECO:0000313" key="8">
    <source>
        <dbReference type="Proteomes" id="UP001530315"/>
    </source>
</evidence>
<feature type="compositionally biased region" description="Low complexity" evidence="4">
    <location>
        <begin position="64"/>
        <end position="75"/>
    </location>
</feature>
<sequence length="765" mass="85047">MSGAGRNRPSMTTIACASLLLVAGGSGAFRSSSTSTSAHRSTRTRTTTTRTRTEDLRPPPPPASSSWWWSSSSSSSCRSLQSTALRGKMWKRLEIEEDDPADGTSWYLINCVAGNELDLLNQCRQVCADFPSSDVEKFVVPTERHLRSHGDRRKVVDVRVRYPGYVFCRIRLAEDVYEALQGLELARSWMGTVNRRGNRRLPPVPLPLGPEEVSKFKGLEEEQEIFEDMFGGDYTGRSDAGSDLLAQYAGYDVGQMVKVLRGNFEGEDGTVRRLKDGMLMVRMFTYGQTYDEWFDPDAVRPLTDLEALRGLGGPTSPIDQDQFDVIIGKRDPPAVEGGRTAGDRASSSSSSLRSGLLQSAGVAPGRNRREDRVARGETTGDNRRDALGRSAEDVGREERNWLAYREEKRAGQTNVPAGRPETAMKKVKEGPPKGQDTWGITERSSWNGGEYGFEANSEEEERERKRRTAEVYKDRAPMGRRDDRDGRGNAFDKKRNPRGETDSRRERGNAGERRTVAQQSRDREDDWTSASSNFDDGAGKEGDFFDSLMSELSNDLREDRSEDRGPRARGGRNHDYAGPNAKVTEKSGGPEDSFFENLMSELGGVLDQPSSSRSGKVKSQRNLDDDDFFSSLEAELSQSLGGGYGSGKKQERKDDDDDFFASLEQEMGKALSRGRIDDEELQNDFFSSLINDVANEIELPRNELTKLEVQISASQPPEETGLTQATTKIHDLSSLTVPELKDLLRSRGLKVGGNKLELINRLQSQ</sequence>
<dbReference type="PROSITE" id="PS50800">
    <property type="entry name" value="SAP"/>
    <property type="match status" value="1"/>
</dbReference>
<keyword evidence="5" id="KW-0732">Signal</keyword>
<dbReference type="GO" id="GO:0031564">
    <property type="term" value="P:transcription antitermination"/>
    <property type="evidence" value="ECO:0007669"/>
    <property type="project" value="UniProtKB-KW"/>
</dbReference>
<keyword evidence="1" id="KW-0889">Transcription antitermination</keyword>
<feature type="compositionally biased region" description="Basic and acidic residues" evidence="4">
    <location>
        <begin position="468"/>
        <end position="526"/>
    </location>
</feature>
<feature type="compositionally biased region" description="Basic and acidic residues" evidence="4">
    <location>
        <begin position="367"/>
        <end position="410"/>
    </location>
</feature>
<keyword evidence="2" id="KW-0805">Transcription regulation</keyword>
<protein>
    <recommendedName>
        <fullName evidence="6">SAP domain-containing protein</fullName>
    </recommendedName>
</protein>
<evidence type="ECO:0000313" key="7">
    <source>
        <dbReference type="EMBL" id="KAL3761894.1"/>
    </source>
</evidence>
<accession>A0ABD3MGR7</accession>
<evidence type="ECO:0000259" key="6">
    <source>
        <dbReference type="PROSITE" id="PS50800"/>
    </source>
</evidence>
<dbReference type="InterPro" id="IPR003034">
    <property type="entry name" value="SAP_dom"/>
</dbReference>
<dbReference type="EMBL" id="JALLAZ020001842">
    <property type="protein sequence ID" value="KAL3761894.1"/>
    <property type="molecule type" value="Genomic_DNA"/>
</dbReference>
<feature type="signal peptide" evidence="5">
    <location>
        <begin position="1"/>
        <end position="27"/>
    </location>
</feature>
<feature type="compositionally biased region" description="Basic and acidic residues" evidence="4">
    <location>
        <begin position="554"/>
        <end position="566"/>
    </location>
</feature>
<keyword evidence="8" id="KW-1185">Reference proteome</keyword>
<organism evidence="7 8">
    <name type="scientific">Stephanodiscus triporus</name>
    <dbReference type="NCBI Taxonomy" id="2934178"/>
    <lineage>
        <taxon>Eukaryota</taxon>
        <taxon>Sar</taxon>
        <taxon>Stramenopiles</taxon>
        <taxon>Ochrophyta</taxon>
        <taxon>Bacillariophyta</taxon>
        <taxon>Coscinodiscophyceae</taxon>
        <taxon>Thalassiosirophycidae</taxon>
        <taxon>Stephanodiscales</taxon>
        <taxon>Stephanodiscaceae</taxon>
        <taxon>Stephanodiscus</taxon>
    </lineage>
</organism>
<feature type="domain" description="SAP" evidence="6">
    <location>
        <begin position="732"/>
        <end position="765"/>
    </location>
</feature>
<dbReference type="AlphaFoldDB" id="A0ABD3MGR7"/>
<proteinExistence type="predicted"/>
<reference evidence="7 8" key="1">
    <citation type="submission" date="2024-10" db="EMBL/GenBank/DDBJ databases">
        <title>Updated reference genomes for cyclostephanoid diatoms.</title>
        <authorList>
            <person name="Roberts W.R."/>
            <person name="Alverson A.J."/>
        </authorList>
    </citation>
    <scope>NUCLEOTIDE SEQUENCE [LARGE SCALE GENOMIC DNA]</scope>
    <source>
        <strain evidence="7 8">AJA276-08</strain>
    </source>
</reference>
<keyword evidence="3" id="KW-0804">Transcription</keyword>
<gene>
    <name evidence="7" type="ORF">ACHAW5_006123</name>
</gene>
<feature type="region of interest" description="Disordered" evidence="4">
    <location>
        <begin position="29"/>
        <end position="75"/>
    </location>
</feature>